<dbReference type="InterPro" id="IPR036388">
    <property type="entry name" value="WH-like_DNA-bd_sf"/>
</dbReference>
<dbReference type="InterPro" id="IPR039420">
    <property type="entry name" value="WalR-like"/>
</dbReference>
<proteinExistence type="predicted"/>
<dbReference type="SMART" id="SM00421">
    <property type="entry name" value="HTH_LUXR"/>
    <property type="match status" value="1"/>
</dbReference>
<dbReference type="Pfam" id="PF00196">
    <property type="entry name" value="GerE"/>
    <property type="match status" value="1"/>
</dbReference>
<keyword evidence="1" id="KW-0238">DNA-binding</keyword>
<protein>
    <submittedName>
        <fullName evidence="4">LuxR family maltose regulon positive regulatory protein</fullName>
    </submittedName>
</protein>
<dbReference type="PANTHER" id="PTHR43214:SF43">
    <property type="entry name" value="TWO-COMPONENT RESPONSE REGULATOR"/>
    <property type="match status" value="1"/>
</dbReference>
<sequence>MRGGEGEHRGAAGRWVPRAKVTSPGLPADFVRRKELRERLASAVDAAGVTLVCAPAGYGKTLLLADWLAGPGRDARAWVSLDRDDDSAEAFLAAVLSAVRAHVPVPVTTAPPPGDTAAAVAVLVDAVAAAPGRLVLVLDNVHAVPGARHVLTALIRHQPHNLRLVLASRSDPPLPLARLRVQGRLAELRADALRFRRPEARELLERCGVTLPDGPLARLVTHTEGWAAGLRLAARSLRGGTDPEDFLPRCAGHDHAVADFLTGEVLAHLPDDTRDVLTRLSVCETVSPPLAARLTGRADAGAVLAALEGDGLLSSTVDGEYRPHPMLRAYLRADLAHRRPELASALHHEAAAWFAAQDRPRDALHHAEQTGDGCAAVTLLADRGAGMLLDGQPGLVLRALAAAGPAVAGDALLLLFSALAHLELGDLGAAEAEIARSGRVWPGRADERLTAFRRLVVSAHALACGRPPVRGPAGACSSPAAEAWERLDHGLVSLSAGDHDAASRALDAAERLSGEQDLPYLLVHVTAAHALLAAVTGDHAGMVKAAEEALALAGDGAWKHSPWLAMCHAVAGFVRLMRADPRGARASAAELGGSEAPVFRWAAGAVDAVARFDLGDRETGLRLLRNARASSADAPVPRELAAAVMVLEHECALDLARLPLARDVAEWGARRLGTTAEVHLTLARTRFARGDLESTEHAVCVARGLPPLVPGTDVELCLVAAAVALRLGRRTKAREELDRALGLAAPGRIVRPFGHVEAEVRKLLLDQVGGFGETFAARVRDVLTAGGTGTAAALTGRERAVLVRLTAPRPLDEVASELRVSLNTVKTHVRAIYAKLGVNNRRAAVAAARELGLG</sequence>
<comment type="caution">
    <text evidence="4">The sequence shown here is derived from an EMBL/GenBank/DDBJ whole genome shotgun (WGS) entry which is preliminary data.</text>
</comment>
<evidence type="ECO:0000313" key="5">
    <source>
        <dbReference type="Proteomes" id="UP001229651"/>
    </source>
</evidence>
<reference evidence="4 5" key="1">
    <citation type="submission" date="2023-07" db="EMBL/GenBank/DDBJ databases">
        <title>Sequencing the genomes of 1000 actinobacteria strains.</title>
        <authorList>
            <person name="Klenk H.-P."/>
        </authorList>
    </citation>
    <scope>NUCLEOTIDE SEQUENCE [LARGE SCALE GENOMIC DNA]</scope>
    <source>
        <strain evidence="4 5">DSM 45805</strain>
    </source>
</reference>
<dbReference type="InterPro" id="IPR059106">
    <property type="entry name" value="WHD_MalT"/>
</dbReference>
<dbReference type="Gene3D" id="3.40.50.300">
    <property type="entry name" value="P-loop containing nucleotide triphosphate hydrolases"/>
    <property type="match status" value="1"/>
</dbReference>
<dbReference type="InterPro" id="IPR000792">
    <property type="entry name" value="Tscrpt_reg_LuxR_C"/>
</dbReference>
<dbReference type="InterPro" id="IPR016032">
    <property type="entry name" value="Sig_transdc_resp-reg_C-effctor"/>
</dbReference>
<organism evidence="4 5">
    <name type="scientific">Amycolatopsis thermophila</name>
    <dbReference type="NCBI Taxonomy" id="206084"/>
    <lineage>
        <taxon>Bacteria</taxon>
        <taxon>Bacillati</taxon>
        <taxon>Actinomycetota</taxon>
        <taxon>Actinomycetes</taxon>
        <taxon>Pseudonocardiales</taxon>
        <taxon>Pseudonocardiaceae</taxon>
        <taxon>Amycolatopsis</taxon>
    </lineage>
</organism>
<feature type="domain" description="HTH luxR-type" evidence="3">
    <location>
        <begin position="787"/>
        <end position="852"/>
    </location>
</feature>
<dbReference type="InterPro" id="IPR027417">
    <property type="entry name" value="P-loop_NTPase"/>
</dbReference>
<name>A0ABU0F0D3_9PSEU</name>
<dbReference type="PROSITE" id="PS50043">
    <property type="entry name" value="HTH_LUXR_2"/>
    <property type="match status" value="1"/>
</dbReference>
<dbReference type="SUPFAM" id="SSF46894">
    <property type="entry name" value="C-terminal effector domain of the bipartite response regulators"/>
    <property type="match status" value="1"/>
</dbReference>
<evidence type="ECO:0000256" key="2">
    <source>
        <dbReference type="SAM" id="MobiDB-lite"/>
    </source>
</evidence>
<dbReference type="RefSeq" id="WP_306995282.1">
    <property type="nucleotide sequence ID" value="NZ_JAUSUT010000001.1"/>
</dbReference>
<dbReference type="Gene3D" id="1.10.10.10">
    <property type="entry name" value="Winged helix-like DNA-binding domain superfamily/Winged helix DNA-binding domain"/>
    <property type="match status" value="1"/>
</dbReference>
<feature type="compositionally biased region" description="Basic and acidic residues" evidence="2">
    <location>
        <begin position="1"/>
        <end position="10"/>
    </location>
</feature>
<dbReference type="EMBL" id="JAUSUT010000001">
    <property type="protein sequence ID" value="MDQ0380968.1"/>
    <property type="molecule type" value="Genomic_DNA"/>
</dbReference>
<evidence type="ECO:0000259" key="3">
    <source>
        <dbReference type="PROSITE" id="PS50043"/>
    </source>
</evidence>
<dbReference type="Gene3D" id="1.25.40.10">
    <property type="entry name" value="Tetratricopeptide repeat domain"/>
    <property type="match status" value="1"/>
</dbReference>
<dbReference type="InterPro" id="IPR011990">
    <property type="entry name" value="TPR-like_helical_dom_sf"/>
</dbReference>
<accession>A0ABU0F0D3</accession>
<keyword evidence="5" id="KW-1185">Reference proteome</keyword>
<evidence type="ECO:0000313" key="4">
    <source>
        <dbReference type="EMBL" id="MDQ0380968.1"/>
    </source>
</evidence>
<dbReference type="PANTHER" id="PTHR43214">
    <property type="entry name" value="TWO-COMPONENT RESPONSE REGULATOR"/>
    <property type="match status" value="1"/>
</dbReference>
<evidence type="ECO:0000256" key="1">
    <source>
        <dbReference type="ARBA" id="ARBA00023125"/>
    </source>
</evidence>
<feature type="region of interest" description="Disordered" evidence="2">
    <location>
        <begin position="1"/>
        <end position="20"/>
    </location>
</feature>
<dbReference type="SUPFAM" id="SSF52540">
    <property type="entry name" value="P-loop containing nucleoside triphosphate hydrolases"/>
    <property type="match status" value="1"/>
</dbReference>
<dbReference type="Pfam" id="PF25873">
    <property type="entry name" value="WHD_MalT"/>
    <property type="match status" value="1"/>
</dbReference>
<gene>
    <name evidence="4" type="ORF">FB470_004962</name>
</gene>
<dbReference type="Proteomes" id="UP001229651">
    <property type="component" value="Unassembled WGS sequence"/>
</dbReference>